<reference evidence="3" key="1">
    <citation type="submission" date="2022-06" db="EMBL/GenBank/DDBJ databases">
        <title>Complete genome sequences of two strains of the flax pathogen Septoria linicola.</title>
        <authorList>
            <person name="Lapalu N."/>
            <person name="Simon A."/>
            <person name="Demenou B."/>
            <person name="Paumier D."/>
            <person name="Guillot M.-P."/>
            <person name="Gout L."/>
            <person name="Valade R."/>
        </authorList>
    </citation>
    <scope>NUCLEOTIDE SEQUENCE</scope>
    <source>
        <strain evidence="3">SE15195</strain>
    </source>
</reference>
<dbReference type="SMART" id="SM00444">
    <property type="entry name" value="GYF"/>
    <property type="match status" value="1"/>
</dbReference>
<accession>A0A9Q9ATC7</accession>
<dbReference type="Gene3D" id="3.30.1490.40">
    <property type="match status" value="1"/>
</dbReference>
<feature type="compositionally biased region" description="Basic and acidic residues" evidence="1">
    <location>
        <begin position="124"/>
        <end position="138"/>
    </location>
</feature>
<dbReference type="PANTHER" id="PTHR13138:SF3">
    <property type="entry name" value="CD2 ANTIGEN CYTOPLASMIC TAIL-BINDING PROTEIN 2"/>
    <property type="match status" value="1"/>
</dbReference>
<dbReference type="InterPro" id="IPR003169">
    <property type="entry name" value="GYF"/>
</dbReference>
<evidence type="ECO:0000259" key="2">
    <source>
        <dbReference type="PROSITE" id="PS50829"/>
    </source>
</evidence>
<dbReference type="InterPro" id="IPR035445">
    <property type="entry name" value="GYF-like_dom_sf"/>
</dbReference>
<feature type="domain" description="GYF" evidence="2">
    <location>
        <begin position="410"/>
        <end position="466"/>
    </location>
</feature>
<dbReference type="Pfam" id="PF02213">
    <property type="entry name" value="GYF"/>
    <property type="match status" value="1"/>
</dbReference>
<feature type="compositionally biased region" description="Acidic residues" evidence="1">
    <location>
        <begin position="172"/>
        <end position="196"/>
    </location>
</feature>
<feature type="region of interest" description="Disordered" evidence="1">
    <location>
        <begin position="294"/>
        <end position="353"/>
    </location>
</feature>
<feature type="compositionally biased region" description="Basic and acidic residues" evidence="1">
    <location>
        <begin position="342"/>
        <end position="352"/>
    </location>
</feature>
<feature type="compositionally biased region" description="Acidic residues" evidence="1">
    <location>
        <begin position="100"/>
        <end position="123"/>
    </location>
</feature>
<dbReference type="GO" id="GO:0005682">
    <property type="term" value="C:U5 snRNP"/>
    <property type="evidence" value="ECO:0007669"/>
    <property type="project" value="InterPro"/>
</dbReference>
<feature type="region of interest" description="Disordered" evidence="1">
    <location>
        <begin position="1"/>
        <end position="273"/>
    </location>
</feature>
<feature type="compositionally biased region" description="Basic and acidic residues" evidence="1">
    <location>
        <begin position="248"/>
        <end position="273"/>
    </location>
</feature>
<dbReference type="PANTHER" id="PTHR13138">
    <property type="entry name" value="PROTEIN LIN1"/>
    <property type="match status" value="1"/>
</dbReference>
<sequence length="466" mass="51909">MSNAKSAARPKREAEDFARSHENTSKKPRFDYRNPSTLAADAPEEDIILDADVIGKSGTNTKRNAVNIDGYESDSDNDNFDARAREKAKKKDSEAKSKDEDDDDMFADLEEDLQPDGDDDEELAKEGKGKGKDVRFLDQSEIEGQVMNSEAGGHVSADILMGGKGKRPARDEESESSGDEEERDQLPEEMDEEDAAELGAGSKKKHAPRLDAYNLKNEEEEGKFDESGNFVRKAQDPDAVNDNWLEGLSKKDMKKAKEAEEKREEERRRKAMQDDAVLTSDVLSNLIAQLDTGETPLEALQRLGKGKTTEKKVPKWKQKKQQKRSDGMEVDEPEANGNGSVDPKEEARREAVDAITGAADALYSRGQHEIYQAEREILMRQYRRETGEDWKPAAAETVTGADDGNSSGAADAWEYRWSDARDGGSAHGPYDSATMHAWNEAGYFGSEVEFRRTRPSAEWSRVLDIS</sequence>
<protein>
    <submittedName>
        <fullName evidence="3">CD2 antigen cytoplasmic tail-binding protein 2/Lin1</fullName>
    </submittedName>
</protein>
<gene>
    <name evidence="3" type="ORF">Slin15195_G049610</name>
</gene>
<organism evidence="3 4">
    <name type="scientific">Septoria linicola</name>
    <dbReference type="NCBI Taxonomy" id="215465"/>
    <lineage>
        <taxon>Eukaryota</taxon>
        <taxon>Fungi</taxon>
        <taxon>Dikarya</taxon>
        <taxon>Ascomycota</taxon>
        <taxon>Pezizomycotina</taxon>
        <taxon>Dothideomycetes</taxon>
        <taxon>Dothideomycetidae</taxon>
        <taxon>Mycosphaerellales</taxon>
        <taxon>Mycosphaerellaceae</taxon>
        <taxon>Septoria</taxon>
    </lineage>
</organism>
<keyword evidence="4" id="KW-1185">Reference proteome</keyword>
<dbReference type="AlphaFoldDB" id="A0A9Q9ATC7"/>
<feature type="compositionally biased region" description="Basic and acidic residues" evidence="1">
    <location>
        <begin position="10"/>
        <end position="32"/>
    </location>
</feature>
<evidence type="ECO:0000256" key="1">
    <source>
        <dbReference type="SAM" id="MobiDB-lite"/>
    </source>
</evidence>
<name>A0A9Q9ATC7_9PEZI</name>
<evidence type="ECO:0000313" key="3">
    <source>
        <dbReference type="EMBL" id="USW51642.1"/>
    </source>
</evidence>
<dbReference type="PROSITE" id="PS50829">
    <property type="entry name" value="GYF"/>
    <property type="match status" value="1"/>
</dbReference>
<feature type="compositionally biased region" description="Basic and acidic residues" evidence="1">
    <location>
        <begin position="80"/>
        <end position="99"/>
    </location>
</feature>
<proteinExistence type="predicted"/>
<dbReference type="SUPFAM" id="SSF55277">
    <property type="entry name" value="GYF domain"/>
    <property type="match status" value="1"/>
</dbReference>
<dbReference type="Proteomes" id="UP001056384">
    <property type="component" value="Chromosome 3"/>
</dbReference>
<dbReference type="EMBL" id="CP099420">
    <property type="protein sequence ID" value="USW51642.1"/>
    <property type="molecule type" value="Genomic_DNA"/>
</dbReference>
<evidence type="ECO:0000313" key="4">
    <source>
        <dbReference type="Proteomes" id="UP001056384"/>
    </source>
</evidence>
<dbReference type="InterPro" id="IPR039905">
    <property type="entry name" value="CD2BP2/Lin1"/>
</dbReference>